<evidence type="ECO:0000313" key="1">
    <source>
        <dbReference type="EMBL" id="SDW95725.1"/>
    </source>
</evidence>
<reference evidence="2" key="1">
    <citation type="submission" date="2016-10" db="EMBL/GenBank/DDBJ databases">
        <authorList>
            <person name="Varghese N."/>
            <person name="Submissions S."/>
        </authorList>
    </citation>
    <scope>NUCLEOTIDE SEQUENCE [LARGE SCALE GENOMIC DNA]</scope>
    <source>
        <strain evidence="2">DSM 25030</strain>
    </source>
</reference>
<dbReference type="OrthoDB" id="3240019at2"/>
<name>A0A1H2XSG1_9FLAO</name>
<keyword evidence="2" id="KW-1185">Reference proteome</keyword>
<sequence length="267" mass="30595">MAKSTYISENLNESHIALVKYLEDHEILYFKLKELAIQLPKSLGDNVNELVENLHQKGLLNRIERGVYAKPNYSNVNVLATFISPGSTLAYWSALHHHNLTERFPYTLFIKTIHRKRDTNILGSKVKFVTVKESKHIGTMLEGFGANGFLVTDREMTIVDCFDQPRYGGDLDDLIKAFANEKWDNERLITYTKAYGNIALTKRLGFLATLFHADSLQGFIQYARKQVNKKYSLIDAGGLDQGEFVNEWKLRLNIKRDNLLQMAQSGY</sequence>
<organism evidence="1 2">
    <name type="scientific">Flagellimonas zhangzhouensis</name>
    <dbReference type="NCBI Taxonomy" id="1073328"/>
    <lineage>
        <taxon>Bacteria</taxon>
        <taxon>Pseudomonadati</taxon>
        <taxon>Bacteroidota</taxon>
        <taxon>Flavobacteriia</taxon>
        <taxon>Flavobacteriales</taxon>
        <taxon>Flavobacteriaceae</taxon>
        <taxon>Flagellimonas</taxon>
    </lineage>
</organism>
<evidence type="ECO:0000313" key="2">
    <source>
        <dbReference type="Proteomes" id="UP000199592"/>
    </source>
</evidence>
<gene>
    <name evidence="1" type="ORF">SAMN04487892_2798</name>
</gene>
<proteinExistence type="predicted"/>
<dbReference type="RefSeq" id="WP_090297835.1">
    <property type="nucleotide sequence ID" value="NZ_FNKI01000003.1"/>
</dbReference>
<accession>A0A1H2XSG1</accession>
<dbReference type="AlphaFoldDB" id="A0A1H2XSG1"/>
<protein>
    <submittedName>
        <fullName evidence="1">Transcriptional regulator, predicted component of viral defense system</fullName>
    </submittedName>
</protein>
<dbReference type="EMBL" id="FNMY01000004">
    <property type="protein sequence ID" value="SDW95725.1"/>
    <property type="molecule type" value="Genomic_DNA"/>
</dbReference>
<dbReference type="Proteomes" id="UP000199592">
    <property type="component" value="Unassembled WGS sequence"/>
</dbReference>